<sequence>MGNKSKYGNIDELLSSDVKSDANEPELSARKRRPSPALGVMTGDRRPTSFTDGLKAEKQAALDTLKKAQAQFEEEKSHLLQELEQAKNKDGTKIILTMPVTKQNVAFEMCRIDPHLIDVSPENERIQTFLDEISLQDILPSIRKHGQQQPGTVRPKDNGRFELIEGSRRLAAVKLSEQPYLALVGNVPDADVRELGVIENQHQDVSPYEKAKAYLRLIECGEFQNWTQLGAARGISSTHIARYKSCVEIDEIFVRILPSPSDMPLSYGETIARLIKKDEEGLRNQASQLLSTRQEALHNKTELLDVEEIIKRLKSSVRTKAKAPTAKRPVTYKSRNGQVLLKHTISNKGTTKFELTGVEDDTVEKLLKYLTSTLKVESA</sequence>
<feature type="coiled-coil region" evidence="3">
    <location>
        <begin position="51"/>
        <end position="89"/>
    </location>
</feature>
<dbReference type="CDD" id="cd16405">
    <property type="entry name" value="RepB_like_N"/>
    <property type="match status" value="1"/>
</dbReference>
<feature type="region of interest" description="Disordered" evidence="4">
    <location>
        <begin position="1"/>
        <end position="50"/>
    </location>
</feature>
<dbReference type="PANTHER" id="PTHR38973:SF2">
    <property type="entry name" value="PARB_REPB_SPO0J FAMILY PLASMID PARTITION PROTEIN"/>
    <property type="match status" value="1"/>
</dbReference>
<dbReference type="RefSeq" id="WP_065792823.1">
    <property type="nucleotide sequence ID" value="NZ_JAGJED010000021.1"/>
</dbReference>
<name>A0A1C0TJV1_9GAMM</name>
<dbReference type="PANTHER" id="PTHR38973">
    <property type="entry name" value="PLASMID PARTITIONING CONTROL PROTEIN-RELATED"/>
    <property type="match status" value="1"/>
</dbReference>
<dbReference type="Pfam" id="PF02195">
    <property type="entry name" value="ParB_N"/>
    <property type="match status" value="1"/>
</dbReference>
<feature type="domain" description="ParB-like N-terminal" evidence="5">
    <location>
        <begin position="110"/>
        <end position="201"/>
    </location>
</feature>
<dbReference type="InterPro" id="IPR037972">
    <property type="entry name" value="RepB_N"/>
</dbReference>
<evidence type="ECO:0000259" key="5">
    <source>
        <dbReference type="SMART" id="SM00470"/>
    </source>
</evidence>
<protein>
    <submittedName>
        <fullName evidence="6">Chromosome partitioning protein ParB</fullName>
    </submittedName>
</protein>
<dbReference type="Gene3D" id="1.10.10.2830">
    <property type="match status" value="1"/>
</dbReference>
<dbReference type="SUPFAM" id="SSF110849">
    <property type="entry name" value="ParB/Sulfiredoxin"/>
    <property type="match status" value="1"/>
</dbReference>
<evidence type="ECO:0000256" key="4">
    <source>
        <dbReference type="SAM" id="MobiDB-lite"/>
    </source>
</evidence>
<evidence type="ECO:0000256" key="2">
    <source>
        <dbReference type="ARBA" id="ARBA00023125"/>
    </source>
</evidence>
<dbReference type="EMBL" id="MAUJ01000014">
    <property type="protein sequence ID" value="OCQ18702.1"/>
    <property type="molecule type" value="Genomic_DNA"/>
</dbReference>
<dbReference type="OrthoDB" id="5719994at2"/>
<dbReference type="AlphaFoldDB" id="A0A1C0TJV1"/>
<reference evidence="7" key="1">
    <citation type="submission" date="2016-07" db="EMBL/GenBank/DDBJ databases">
        <authorList>
            <person name="Florea S."/>
            <person name="Webb J.S."/>
            <person name="Jaromczyk J."/>
            <person name="Schardl C.L."/>
        </authorList>
    </citation>
    <scope>NUCLEOTIDE SEQUENCE [LARGE SCALE GENOMIC DNA]</scope>
    <source>
        <strain evidence="7">IPB1</strain>
    </source>
</reference>
<dbReference type="GO" id="GO:0003677">
    <property type="term" value="F:DNA binding"/>
    <property type="evidence" value="ECO:0007669"/>
    <property type="project" value="UniProtKB-KW"/>
</dbReference>
<gene>
    <name evidence="6" type="ORF">A7985_23320</name>
</gene>
<dbReference type="Gene3D" id="3.90.1530.30">
    <property type="match status" value="1"/>
</dbReference>
<evidence type="ECO:0000256" key="1">
    <source>
        <dbReference type="ARBA" id="ARBA00006295"/>
    </source>
</evidence>
<comment type="similarity">
    <text evidence="1">Belongs to the ParB family.</text>
</comment>
<evidence type="ECO:0000256" key="3">
    <source>
        <dbReference type="SAM" id="Coils"/>
    </source>
</evidence>
<accession>A0A1C0TJV1</accession>
<comment type="caution">
    <text evidence="6">The sequence shown here is derived from an EMBL/GenBank/DDBJ whole genome shotgun (WGS) entry which is preliminary data.</text>
</comment>
<keyword evidence="3" id="KW-0175">Coiled coil</keyword>
<proteinExistence type="inferred from homology"/>
<dbReference type="InterPro" id="IPR004437">
    <property type="entry name" value="ParB/RepB/Spo0J"/>
</dbReference>
<evidence type="ECO:0000313" key="7">
    <source>
        <dbReference type="Proteomes" id="UP000093366"/>
    </source>
</evidence>
<dbReference type="Proteomes" id="UP000093366">
    <property type="component" value="Unassembled WGS sequence"/>
</dbReference>
<keyword evidence="2" id="KW-0238">DNA-binding</keyword>
<dbReference type="InterPro" id="IPR003115">
    <property type="entry name" value="ParB_N"/>
</dbReference>
<dbReference type="InterPro" id="IPR036086">
    <property type="entry name" value="ParB/Sulfiredoxin_sf"/>
</dbReference>
<dbReference type="SUPFAM" id="SSF109709">
    <property type="entry name" value="KorB DNA-binding domain-like"/>
    <property type="match status" value="1"/>
</dbReference>
<evidence type="ECO:0000313" key="6">
    <source>
        <dbReference type="EMBL" id="OCQ18702.1"/>
    </source>
</evidence>
<organism evidence="6 7">
    <name type="scientific">Pseudoalteromonas luteoviolacea</name>
    <dbReference type="NCBI Taxonomy" id="43657"/>
    <lineage>
        <taxon>Bacteria</taxon>
        <taxon>Pseudomonadati</taxon>
        <taxon>Pseudomonadota</taxon>
        <taxon>Gammaproteobacteria</taxon>
        <taxon>Alteromonadales</taxon>
        <taxon>Pseudoalteromonadaceae</taxon>
        <taxon>Pseudoalteromonas</taxon>
    </lineage>
</organism>
<dbReference type="SMART" id="SM00470">
    <property type="entry name" value="ParB"/>
    <property type="match status" value="1"/>
</dbReference>
<dbReference type="NCBIfam" id="TIGR00180">
    <property type="entry name" value="parB_part"/>
    <property type="match status" value="1"/>
</dbReference>